<evidence type="ECO:0000313" key="2">
    <source>
        <dbReference type="Proteomes" id="UP000247727"/>
    </source>
</evidence>
<keyword evidence="2" id="KW-1185">Reference proteome</keyword>
<evidence type="ECO:0000313" key="1">
    <source>
        <dbReference type="EMBL" id="PYF09161.1"/>
    </source>
</evidence>
<proteinExistence type="predicted"/>
<gene>
    <name evidence="1" type="ORF">C8J30_11033</name>
</gene>
<dbReference type="OrthoDB" id="7951357at2"/>
<reference evidence="1 2" key="1">
    <citation type="submission" date="2018-06" db="EMBL/GenBank/DDBJ databases">
        <title>Genomic Encyclopedia of Type Strains, Phase III (KMG-III): the genomes of soil and plant-associated and newly described type strains.</title>
        <authorList>
            <person name="Whitman W."/>
        </authorList>
    </citation>
    <scope>NUCLEOTIDE SEQUENCE [LARGE SCALE GENOMIC DNA]</scope>
    <source>
        <strain evidence="1 2">JA737</strain>
    </source>
</reference>
<dbReference type="EMBL" id="QJTK01000010">
    <property type="protein sequence ID" value="PYF09161.1"/>
    <property type="molecule type" value="Genomic_DNA"/>
</dbReference>
<dbReference type="AlphaFoldDB" id="A0A318TW91"/>
<dbReference type="RefSeq" id="WP_110806242.1">
    <property type="nucleotide sequence ID" value="NZ_QJTK01000010.1"/>
</dbReference>
<comment type="caution">
    <text evidence="1">The sequence shown here is derived from an EMBL/GenBank/DDBJ whole genome shotgun (WGS) entry which is preliminary data.</text>
</comment>
<protein>
    <recommendedName>
        <fullName evidence="3">Excalibur calcium-binding domain-containing protein</fullName>
    </recommendedName>
</protein>
<dbReference type="PROSITE" id="PS51257">
    <property type="entry name" value="PROKAR_LIPOPROTEIN"/>
    <property type="match status" value="1"/>
</dbReference>
<sequence length="228" mass="23091">MRNAGWFVLVGLTLAACEPSVPNSAAGVGFGDYNNYQQQREAALQGAPVSSTALPPAGQSTAAYGNTAALDAAAAKTTQGTIGAEAIAALRATAPSTPGSAPVNPATGEYIGVNGQPRAPGVPMDAMSHYDGTKPAPVTDMTGSGAAGPNLAAYALSATNTLGQKVYERNGFKMTSTEKACAKFVSTDLAQRAFLEKGGPVKDPGNLDPDGDGFACAWDPRPFQAARP</sequence>
<organism evidence="1 2">
    <name type="scientific">Rhodobacter viridis</name>
    <dbReference type="NCBI Taxonomy" id="1054202"/>
    <lineage>
        <taxon>Bacteria</taxon>
        <taxon>Pseudomonadati</taxon>
        <taxon>Pseudomonadota</taxon>
        <taxon>Alphaproteobacteria</taxon>
        <taxon>Rhodobacterales</taxon>
        <taxon>Rhodobacter group</taxon>
        <taxon>Rhodobacter</taxon>
    </lineage>
</organism>
<name>A0A318TW91_9RHOB</name>
<dbReference type="Proteomes" id="UP000247727">
    <property type="component" value="Unassembled WGS sequence"/>
</dbReference>
<evidence type="ECO:0008006" key="3">
    <source>
        <dbReference type="Google" id="ProtNLM"/>
    </source>
</evidence>
<accession>A0A318TW91</accession>